<dbReference type="RefSeq" id="WP_183763809.1">
    <property type="nucleotide sequence ID" value="NZ_BMHZ01000001.1"/>
</dbReference>
<protein>
    <submittedName>
        <fullName evidence="2">Uncharacterized protein</fullName>
    </submittedName>
</protein>
<keyword evidence="4" id="KW-1185">Reference proteome</keyword>
<sequence>MKIKETIARILNESGTTANSEAYQLSISKTEMLSQLFQEGFDHEVIDNALMEMCDDGSLVLDDTHVLLYDRPVL</sequence>
<dbReference type="EMBL" id="JACIEF010000002">
    <property type="protein sequence ID" value="MBB4108356.1"/>
    <property type="molecule type" value="Genomic_DNA"/>
</dbReference>
<accession>A0A7W6KAT8</accession>
<evidence type="ECO:0000313" key="2">
    <source>
        <dbReference type="EMBL" id="MBB4108356.1"/>
    </source>
</evidence>
<reference evidence="4" key="2">
    <citation type="journal article" date="2019" name="Int. J. Syst. Evol. Microbiol.">
        <title>The Global Catalogue of Microorganisms (GCM) 10K type strain sequencing project: providing services to taxonomists for standard genome sequencing and annotation.</title>
        <authorList>
            <consortium name="The Broad Institute Genomics Platform"/>
            <consortium name="The Broad Institute Genome Sequencing Center for Infectious Disease"/>
            <person name="Wu L."/>
            <person name="Ma J."/>
        </authorList>
    </citation>
    <scope>NUCLEOTIDE SEQUENCE [LARGE SCALE GENOMIC DNA]</scope>
    <source>
        <strain evidence="4">CGMCC 1.15287</strain>
    </source>
</reference>
<reference evidence="1" key="4">
    <citation type="submission" date="2024-05" db="EMBL/GenBank/DDBJ databases">
        <authorList>
            <person name="Sun Q."/>
            <person name="Zhou Y."/>
        </authorList>
    </citation>
    <scope>NUCLEOTIDE SEQUENCE</scope>
    <source>
        <strain evidence="1">CGMCC 1.15287</strain>
    </source>
</reference>
<reference evidence="1" key="1">
    <citation type="journal article" date="2014" name="Int. J. Syst. Evol. Microbiol.">
        <title>Complete genome of a new Firmicutes species belonging to the dominant human colonic microbiota ('Ruminococcus bicirculans') reveals two chromosomes and a selective capacity to utilize plant glucans.</title>
        <authorList>
            <consortium name="NISC Comparative Sequencing Program"/>
            <person name="Wegmann U."/>
            <person name="Louis P."/>
            <person name="Goesmann A."/>
            <person name="Henrissat B."/>
            <person name="Duncan S.H."/>
            <person name="Flint H.J."/>
        </authorList>
    </citation>
    <scope>NUCLEOTIDE SEQUENCE</scope>
    <source>
        <strain evidence="1">CGMCC 1.15287</strain>
    </source>
</reference>
<dbReference type="AlphaFoldDB" id="A0A7W6KAT8"/>
<dbReference type="EMBL" id="BMHZ01000001">
    <property type="protein sequence ID" value="GGG93301.1"/>
    <property type="molecule type" value="Genomic_DNA"/>
</dbReference>
<organism evidence="2 3">
    <name type="scientific">Pedobacter zeae</name>
    <dbReference type="NCBI Taxonomy" id="1737356"/>
    <lineage>
        <taxon>Bacteria</taxon>
        <taxon>Pseudomonadati</taxon>
        <taxon>Bacteroidota</taxon>
        <taxon>Sphingobacteriia</taxon>
        <taxon>Sphingobacteriales</taxon>
        <taxon>Sphingobacteriaceae</taxon>
        <taxon>Pedobacter</taxon>
    </lineage>
</organism>
<gene>
    <name evidence="1" type="ORF">GCM10007422_03170</name>
    <name evidence="2" type="ORF">GGQ60_002337</name>
</gene>
<evidence type="ECO:0000313" key="1">
    <source>
        <dbReference type="EMBL" id="GGG93301.1"/>
    </source>
</evidence>
<dbReference type="Proteomes" id="UP000642938">
    <property type="component" value="Unassembled WGS sequence"/>
</dbReference>
<proteinExistence type="predicted"/>
<dbReference type="Proteomes" id="UP000532273">
    <property type="component" value="Unassembled WGS sequence"/>
</dbReference>
<name>A0A7W6KAT8_9SPHI</name>
<evidence type="ECO:0000313" key="4">
    <source>
        <dbReference type="Proteomes" id="UP000642938"/>
    </source>
</evidence>
<evidence type="ECO:0000313" key="3">
    <source>
        <dbReference type="Proteomes" id="UP000532273"/>
    </source>
</evidence>
<reference evidence="2 3" key="3">
    <citation type="submission" date="2020-08" db="EMBL/GenBank/DDBJ databases">
        <title>Genomic Encyclopedia of Type Strains, Phase IV (KMG-IV): sequencing the most valuable type-strain genomes for metagenomic binning, comparative biology and taxonomic classification.</title>
        <authorList>
            <person name="Goeker M."/>
        </authorList>
    </citation>
    <scope>NUCLEOTIDE SEQUENCE [LARGE SCALE GENOMIC DNA]</scope>
    <source>
        <strain evidence="2 3">DSM 100774</strain>
    </source>
</reference>
<comment type="caution">
    <text evidence="2">The sequence shown here is derived from an EMBL/GenBank/DDBJ whole genome shotgun (WGS) entry which is preliminary data.</text>
</comment>